<keyword evidence="6 8" id="KW-0472">Membrane</keyword>
<evidence type="ECO:0000313" key="10">
    <source>
        <dbReference type="Proteomes" id="UP001226577"/>
    </source>
</evidence>
<sequence length="290" mass="32131">MRMRPVLNKDQFSARYPTFMKGALVLAWVYGIFTVLYKIWVSIGTGWLGWDAHAYWLAARGDMAYSRSGGEVDAYLYSPAFATVIHPMATLGWPLFYALWVMLQSSALVWLLKPLKLRWSAPLFLASVPELINGNIFILLAMCAVLGLTKPALYSFALLTKITPGVGLLWFAGHRNWRSLAEAAIATLLVTTCSYLLSPTEWDAWLQFLLNHHDGSPDGLAGLVVRFLLAAALVLYGAKKDMAWLIAPAMVIASPIFDFPVLTLLTAIPRLSLGSQSRTDQNLRVKVPVT</sequence>
<feature type="transmembrane region" description="Helical" evidence="8">
    <location>
        <begin position="91"/>
        <end position="111"/>
    </location>
</feature>
<gene>
    <name evidence="9" type="ORF">J2X98_000671</name>
</gene>
<keyword evidence="10" id="KW-1185">Reference proteome</keyword>
<keyword evidence="5 8" id="KW-1133">Transmembrane helix</keyword>
<evidence type="ECO:0008006" key="11">
    <source>
        <dbReference type="Google" id="ProtNLM"/>
    </source>
</evidence>
<feature type="transmembrane region" description="Helical" evidence="8">
    <location>
        <begin position="180"/>
        <end position="199"/>
    </location>
</feature>
<comment type="similarity">
    <text evidence="7">Belongs to the glycosyltransferase 87 family.</text>
</comment>
<reference evidence="9 10" key="1">
    <citation type="submission" date="2023-07" db="EMBL/GenBank/DDBJ databases">
        <title>Sorghum-associated microbial communities from plants grown in Nebraska, USA.</title>
        <authorList>
            <person name="Schachtman D."/>
        </authorList>
    </citation>
    <scope>NUCLEOTIDE SEQUENCE [LARGE SCALE GENOMIC DNA]</scope>
    <source>
        <strain evidence="9 10">CC222</strain>
    </source>
</reference>
<evidence type="ECO:0000256" key="3">
    <source>
        <dbReference type="ARBA" id="ARBA00022679"/>
    </source>
</evidence>
<keyword evidence="4 8" id="KW-0812">Transmembrane</keyword>
<evidence type="ECO:0000256" key="1">
    <source>
        <dbReference type="ARBA" id="ARBA00004651"/>
    </source>
</evidence>
<feature type="transmembrane region" description="Helical" evidence="8">
    <location>
        <begin position="21"/>
        <end position="40"/>
    </location>
</feature>
<evidence type="ECO:0000256" key="2">
    <source>
        <dbReference type="ARBA" id="ARBA00022475"/>
    </source>
</evidence>
<dbReference type="Proteomes" id="UP001226577">
    <property type="component" value="Unassembled WGS sequence"/>
</dbReference>
<evidence type="ECO:0000256" key="7">
    <source>
        <dbReference type="ARBA" id="ARBA00024033"/>
    </source>
</evidence>
<feature type="transmembrane region" description="Helical" evidence="8">
    <location>
        <begin position="123"/>
        <end position="147"/>
    </location>
</feature>
<comment type="subcellular location">
    <subcellularLocation>
        <location evidence="1">Cell membrane</location>
        <topology evidence="1">Multi-pass membrane protein</topology>
    </subcellularLocation>
</comment>
<feature type="transmembrane region" description="Helical" evidence="8">
    <location>
        <begin position="245"/>
        <end position="268"/>
    </location>
</feature>
<feature type="transmembrane region" description="Helical" evidence="8">
    <location>
        <begin position="219"/>
        <end position="238"/>
    </location>
</feature>
<keyword evidence="3" id="KW-0808">Transferase</keyword>
<organism evidence="9 10">
    <name type="scientific">Pseudarthrobacter enclensis</name>
    <dbReference type="NCBI Taxonomy" id="993070"/>
    <lineage>
        <taxon>Bacteria</taxon>
        <taxon>Bacillati</taxon>
        <taxon>Actinomycetota</taxon>
        <taxon>Actinomycetes</taxon>
        <taxon>Micrococcales</taxon>
        <taxon>Micrococcaceae</taxon>
        <taxon>Pseudarthrobacter</taxon>
    </lineage>
</organism>
<dbReference type="InterPro" id="IPR018584">
    <property type="entry name" value="GT87"/>
</dbReference>
<accession>A0ABT9RPE4</accession>
<evidence type="ECO:0000256" key="6">
    <source>
        <dbReference type="ARBA" id="ARBA00023136"/>
    </source>
</evidence>
<evidence type="ECO:0000313" key="9">
    <source>
        <dbReference type="EMBL" id="MDP9887100.1"/>
    </source>
</evidence>
<evidence type="ECO:0000256" key="5">
    <source>
        <dbReference type="ARBA" id="ARBA00022989"/>
    </source>
</evidence>
<dbReference type="EMBL" id="JAUSRE010000003">
    <property type="protein sequence ID" value="MDP9887100.1"/>
    <property type="molecule type" value="Genomic_DNA"/>
</dbReference>
<evidence type="ECO:0000256" key="8">
    <source>
        <dbReference type="SAM" id="Phobius"/>
    </source>
</evidence>
<feature type="transmembrane region" description="Helical" evidence="8">
    <location>
        <begin position="153"/>
        <end position="173"/>
    </location>
</feature>
<dbReference type="Pfam" id="PF09594">
    <property type="entry name" value="GT87"/>
    <property type="match status" value="1"/>
</dbReference>
<keyword evidence="2" id="KW-1003">Cell membrane</keyword>
<evidence type="ECO:0000256" key="4">
    <source>
        <dbReference type="ARBA" id="ARBA00022692"/>
    </source>
</evidence>
<proteinExistence type="inferred from homology"/>
<name>A0ABT9RPE4_9MICC</name>
<protein>
    <recommendedName>
        <fullName evidence="11">DUF2029 domain-containing protein</fullName>
    </recommendedName>
</protein>
<comment type="caution">
    <text evidence="9">The sequence shown here is derived from an EMBL/GenBank/DDBJ whole genome shotgun (WGS) entry which is preliminary data.</text>
</comment>